<evidence type="ECO:0000256" key="3">
    <source>
        <dbReference type="ARBA" id="ARBA00038050"/>
    </source>
</evidence>
<dbReference type="InterPro" id="IPR023476">
    <property type="entry name" value="Pep_tRNA_hydro_II_dom_sf"/>
</dbReference>
<dbReference type="EC" id="3.1.1.29" evidence="1"/>
<accession>A0A1D8NK72</accession>
<dbReference type="GeneID" id="2912250"/>
<keyword evidence="6" id="KW-0812">Transmembrane</keyword>
<keyword evidence="6" id="KW-0472">Membrane</keyword>
<evidence type="ECO:0000256" key="5">
    <source>
        <dbReference type="SAM" id="MobiDB-lite"/>
    </source>
</evidence>
<dbReference type="GO" id="GO:0004045">
    <property type="term" value="F:peptidyl-tRNA hydrolase activity"/>
    <property type="evidence" value="ECO:0007669"/>
    <property type="project" value="UniProtKB-EC"/>
</dbReference>
<dbReference type="SUPFAM" id="SSF102462">
    <property type="entry name" value="Peptidyl-tRNA hydrolase II"/>
    <property type="match status" value="1"/>
</dbReference>
<evidence type="ECO:0000256" key="4">
    <source>
        <dbReference type="ARBA" id="ARBA00048707"/>
    </source>
</evidence>
<name>A0A1D8NK72_YARLL</name>
<feature type="transmembrane region" description="Helical" evidence="6">
    <location>
        <begin position="34"/>
        <end position="54"/>
    </location>
</feature>
<organism evidence="7 8">
    <name type="scientific">Yarrowia lipolytica</name>
    <name type="common">Candida lipolytica</name>
    <dbReference type="NCBI Taxonomy" id="4952"/>
    <lineage>
        <taxon>Eukaryota</taxon>
        <taxon>Fungi</taxon>
        <taxon>Dikarya</taxon>
        <taxon>Ascomycota</taxon>
        <taxon>Saccharomycotina</taxon>
        <taxon>Dipodascomycetes</taxon>
        <taxon>Dipodascales</taxon>
        <taxon>Dipodascales incertae sedis</taxon>
        <taxon>Yarrowia</taxon>
    </lineage>
</organism>
<protein>
    <recommendedName>
        <fullName evidence="1">peptidyl-tRNA hydrolase</fullName>
        <ecNumber evidence="1">3.1.1.29</ecNumber>
    </recommendedName>
</protein>
<dbReference type="VEuPathDB" id="FungiDB:YALI0_E27412g"/>
<feature type="compositionally biased region" description="Low complexity" evidence="5">
    <location>
        <begin position="71"/>
        <end position="80"/>
    </location>
</feature>
<dbReference type="RefSeq" id="XP_504466.2">
    <property type="nucleotide sequence ID" value="XM_504466.2"/>
</dbReference>
<dbReference type="GO" id="GO:0005829">
    <property type="term" value="C:cytosol"/>
    <property type="evidence" value="ECO:0007669"/>
    <property type="project" value="TreeGrafter"/>
</dbReference>
<comment type="similarity">
    <text evidence="3">Belongs to the PTH2 family.</text>
</comment>
<feature type="region of interest" description="Disordered" evidence="5">
    <location>
        <begin position="67"/>
        <end position="92"/>
    </location>
</feature>
<evidence type="ECO:0000256" key="1">
    <source>
        <dbReference type="ARBA" id="ARBA00013260"/>
    </source>
</evidence>
<evidence type="ECO:0000313" key="7">
    <source>
        <dbReference type="EMBL" id="AOW06037.1"/>
    </source>
</evidence>
<gene>
    <name evidence="7" type="ORF">YALI1_E32396g</name>
</gene>
<dbReference type="Pfam" id="PF01981">
    <property type="entry name" value="PTH2"/>
    <property type="match status" value="1"/>
</dbReference>
<dbReference type="PANTHER" id="PTHR12649:SF11">
    <property type="entry name" value="PEPTIDYL-TRNA HYDROLASE 2, MITOCHONDRIAL"/>
    <property type="match status" value="1"/>
</dbReference>
<dbReference type="PANTHER" id="PTHR12649">
    <property type="entry name" value="PEPTIDYL-TRNA HYDROLASE 2"/>
    <property type="match status" value="1"/>
</dbReference>
<dbReference type="CDD" id="cd02430">
    <property type="entry name" value="PTH2"/>
    <property type="match status" value="1"/>
</dbReference>
<evidence type="ECO:0000256" key="6">
    <source>
        <dbReference type="SAM" id="Phobius"/>
    </source>
</evidence>
<dbReference type="eggNOG" id="KOG3282">
    <property type="taxonomic scope" value="Eukaryota"/>
</dbReference>
<keyword evidence="2" id="KW-0378">Hydrolase</keyword>
<sequence length="220" mass="23966">MHDPNQTSLHRNFNQLQHTITMLTLPATLSTQTINYLVASGLVGAGVILGRYVIPRATTPAPRKLAARRLSSSSISSSEADSSEDEFTEEDIKQLQAHEDKARGELKMVLVVRTDLKMTKGKIAAQCAHAALACYRQSSDLKPKTTRSWVRWGQAKVALQVKSEAELFELKRQALERGIIACVIRDAGRTQIAAGSATVLGVGPAPKSEIDRVTGHLKLL</sequence>
<dbReference type="FunFam" id="3.40.1490.10:FF:000001">
    <property type="entry name" value="Peptidyl-tRNA hydrolase 2"/>
    <property type="match status" value="1"/>
</dbReference>
<reference evidence="7 8" key="1">
    <citation type="journal article" date="2016" name="PLoS ONE">
        <title>Sequence Assembly of Yarrowia lipolytica Strain W29/CLIB89 Shows Transposable Element Diversity.</title>
        <authorList>
            <person name="Magnan C."/>
            <person name="Yu J."/>
            <person name="Chang I."/>
            <person name="Jahn E."/>
            <person name="Kanomata Y."/>
            <person name="Wu J."/>
            <person name="Zeller M."/>
            <person name="Oakes M."/>
            <person name="Baldi P."/>
            <person name="Sandmeyer S."/>
        </authorList>
    </citation>
    <scope>NUCLEOTIDE SEQUENCE [LARGE SCALE GENOMIC DNA]</scope>
    <source>
        <strain evidence="8">CLIB89(W29)</strain>
    </source>
</reference>
<evidence type="ECO:0000256" key="2">
    <source>
        <dbReference type="ARBA" id="ARBA00022801"/>
    </source>
</evidence>
<proteinExistence type="inferred from homology"/>
<dbReference type="InterPro" id="IPR002833">
    <property type="entry name" value="PTH2"/>
</dbReference>
<comment type="catalytic activity">
    <reaction evidence="4">
        <text>an N-acyl-L-alpha-aminoacyl-tRNA + H2O = an N-acyl-L-amino acid + a tRNA + H(+)</text>
        <dbReference type="Rhea" id="RHEA:54448"/>
        <dbReference type="Rhea" id="RHEA-COMP:10123"/>
        <dbReference type="Rhea" id="RHEA-COMP:13883"/>
        <dbReference type="ChEBI" id="CHEBI:15377"/>
        <dbReference type="ChEBI" id="CHEBI:15378"/>
        <dbReference type="ChEBI" id="CHEBI:59874"/>
        <dbReference type="ChEBI" id="CHEBI:78442"/>
        <dbReference type="ChEBI" id="CHEBI:138191"/>
        <dbReference type="EC" id="3.1.1.29"/>
    </reaction>
</comment>
<dbReference type="AlphaFoldDB" id="A0A1D8NK72"/>
<dbReference type="Proteomes" id="UP000182444">
    <property type="component" value="Chromosome 1E"/>
</dbReference>
<keyword evidence="6" id="KW-1133">Transmembrane helix</keyword>
<dbReference type="NCBIfam" id="TIGR00283">
    <property type="entry name" value="arch_pth2"/>
    <property type="match status" value="1"/>
</dbReference>
<dbReference type="EMBL" id="CP017557">
    <property type="protein sequence ID" value="AOW06037.1"/>
    <property type="molecule type" value="Genomic_DNA"/>
</dbReference>
<dbReference type="VEuPathDB" id="FungiDB:YALI1_E32396g"/>
<dbReference type="KEGG" id="yli:2912250"/>
<evidence type="ECO:0000313" key="8">
    <source>
        <dbReference type="Proteomes" id="UP000182444"/>
    </source>
</evidence>
<dbReference type="NCBIfam" id="NF003314">
    <property type="entry name" value="PRK04322.1"/>
    <property type="match status" value="1"/>
</dbReference>
<dbReference type="Gene3D" id="3.40.1490.10">
    <property type="entry name" value="Bit1"/>
    <property type="match status" value="1"/>
</dbReference>